<dbReference type="EMBL" id="DF836309">
    <property type="protein sequence ID" value="GAN02335.1"/>
    <property type="molecule type" value="Genomic_DNA"/>
</dbReference>
<evidence type="ECO:0000313" key="3">
    <source>
        <dbReference type="EMBL" id="GAN02335.1"/>
    </source>
</evidence>
<dbReference type="InterPro" id="IPR012340">
    <property type="entry name" value="NA-bd_OB-fold"/>
</dbReference>
<keyword evidence="4" id="KW-1185">Reference proteome</keyword>
<sequence length="248" mass="28111">MFQYQQQYDQLPPASALFHLPQLMPPAIFYQRHCRRTGKVKFFNTAKGYGFIIPSQSQYPQEQQHKLTSYKTSSSSSSSPINEPKPNRVEEVFVHHTSILSLNKGFLATLNKGEEVEYELHDGPKGIYALYVTGLHGRYLDCNKYVIDYSPSNTTNTIAATTTSSSSSMTTTTQQHKSTEYHHHISELTSSFPPAPPPSHHNAVANAASLPVGNNGTYPMPSLYHHHHQQQQQQHFVTYIIPHHHHYL</sequence>
<name>A0A0C9LRV9_9FUNG</name>
<evidence type="ECO:0000313" key="4">
    <source>
        <dbReference type="Proteomes" id="UP000053815"/>
    </source>
</evidence>
<dbReference type="InterPro" id="IPR002059">
    <property type="entry name" value="CSP_DNA-bd"/>
</dbReference>
<protein>
    <recommendedName>
        <fullName evidence="2">CSD domain-containing protein</fullName>
    </recommendedName>
</protein>
<feature type="domain" description="CSD" evidence="2">
    <location>
        <begin position="35"/>
        <end position="134"/>
    </location>
</feature>
<dbReference type="SUPFAM" id="SSF50249">
    <property type="entry name" value="Nucleic acid-binding proteins"/>
    <property type="match status" value="1"/>
</dbReference>
<dbReference type="PANTHER" id="PTHR11544">
    <property type="entry name" value="COLD SHOCK DOMAIN CONTAINING PROTEINS"/>
    <property type="match status" value="1"/>
</dbReference>
<feature type="compositionally biased region" description="Polar residues" evidence="1">
    <location>
        <begin position="63"/>
        <end position="72"/>
    </location>
</feature>
<dbReference type="Proteomes" id="UP000053815">
    <property type="component" value="Unassembled WGS sequence"/>
</dbReference>
<proteinExistence type="predicted"/>
<dbReference type="GO" id="GO:0003676">
    <property type="term" value="F:nucleic acid binding"/>
    <property type="evidence" value="ECO:0007669"/>
    <property type="project" value="InterPro"/>
</dbReference>
<dbReference type="AlphaFoldDB" id="A0A0C9LRV9"/>
<evidence type="ECO:0000256" key="1">
    <source>
        <dbReference type="SAM" id="MobiDB-lite"/>
    </source>
</evidence>
<dbReference type="InterPro" id="IPR011129">
    <property type="entry name" value="CSD"/>
</dbReference>
<gene>
    <name evidence="3" type="ORF">MAM1_0020c01778</name>
</gene>
<dbReference type="STRING" id="91626.A0A0C9LRV9"/>
<dbReference type="SMART" id="SM00357">
    <property type="entry name" value="CSP"/>
    <property type="match status" value="1"/>
</dbReference>
<dbReference type="InterPro" id="IPR050181">
    <property type="entry name" value="Cold_shock_domain"/>
</dbReference>
<dbReference type="PROSITE" id="PS51857">
    <property type="entry name" value="CSD_2"/>
    <property type="match status" value="1"/>
</dbReference>
<dbReference type="OrthoDB" id="422005at2759"/>
<evidence type="ECO:0000259" key="2">
    <source>
        <dbReference type="PROSITE" id="PS51857"/>
    </source>
</evidence>
<accession>A0A0C9LRV9</accession>
<dbReference type="Gene3D" id="2.40.50.140">
    <property type="entry name" value="Nucleic acid-binding proteins"/>
    <property type="match status" value="1"/>
</dbReference>
<organism evidence="3">
    <name type="scientific">Mucor ambiguus</name>
    <dbReference type="NCBI Taxonomy" id="91626"/>
    <lineage>
        <taxon>Eukaryota</taxon>
        <taxon>Fungi</taxon>
        <taxon>Fungi incertae sedis</taxon>
        <taxon>Mucoromycota</taxon>
        <taxon>Mucoromycotina</taxon>
        <taxon>Mucoromycetes</taxon>
        <taxon>Mucorales</taxon>
        <taxon>Mucorineae</taxon>
        <taxon>Mucoraceae</taxon>
        <taxon>Mucor</taxon>
    </lineage>
</organism>
<feature type="region of interest" description="Disordered" evidence="1">
    <location>
        <begin position="63"/>
        <end position="85"/>
    </location>
</feature>
<reference evidence="3" key="1">
    <citation type="submission" date="2014-09" db="EMBL/GenBank/DDBJ databases">
        <title>Draft genome sequence of an oleaginous Mucoromycotina fungus Mucor ambiguus NBRC6742.</title>
        <authorList>
            <person name="Takeda I."/>
            <person name="Yamane N."/>
            <person name="Morita T."/>
            <person name="Tamano K."/>
            <person name="Machida M."/>
            <person name="Baker S."/>
            <person name="Koike H."/>
        </authorList>
    </citation>
    <scope>NUCLEOTIDE SEQUENCE</scope>
    <source>
        <strain evidence="3">NBRC 6742</strain>
    </source>
</reference>